<keyword evidence="3" id="KW-1185">Reference proteome</keyword>
<name>A0A0Q9WHF6_DROVI</name>
<dbReference type="AlphaFoldDB" id="A0A0Q9WHF6"/>
<evidence type="ECO:0000313" key="3">
    <source>
        <dbReference type="Proteomes" id="UP000008792"/>
    </source>
</evidence>
<dbReference type="Proteomes" id="UP000008792">
    <property type="component" value="Unassembled WGS sequence"/>
</dbReference>
<dbReference type="EMBL" id="CH940653">
    <property type="protein sequence ID" value="KRF80756.1"/>
    <property type="molecule type" value="Genomic_DNA"/>
</dbReference>
<gene>
    <name evidence="2" type="primary">Dvir\GJ26926</name>
    <name evidence="2" type="ORF">Dvir_GJ26926</name>
</gene>
<reference evidence="2 3" key="1">
    <citation type="journal article" date="2007" name="Nature">
        <title>Evolution of genes and genomes on the Drosophila phylogeny.</title>
        <authorList>
            <consortium name="Drosophila 12 Genomes Consortium"/>
            <person name="Clark A.G."/>
            <person name="Eisen M.B."/>
            <person name="Smith D.R."/>
            <person name="Bergman C.M."/>
            <person name="Oliver B."/>
            <person name="Markow T.A."/>
            <person name="Kaufman T.C."/>
            <person name="Kellis M."/>
            <person name="Gelbart W."/>
            <person name="Iyer V.N."/>
            <person name="Pollard D.A."/>
            <person name="Sackton T.B."/>
            <person name="Larracuente A.M."/>
            <person name="Singh N.D."/>
            <person name="Abad J.P."/>
            <person name="Abt D.N."/>
            <person name="Adryan B."/>
            <person name="Aguade M."/>
            <person name="Akashi H."/>
            <person name="Anderson W.W."/>
            <person name="Aquadro C.F."/>
            <person name="Ardell D.H."/>
            <person name="Arguello R."/>
            <person name="Artieri C.G."/>
            <person name="Barbash D.A."/>
            <person name="Barker D."/>
            <person name="Barsanti P."/>
            <person name="Batterham P."/>
            <person name="Batzoglou S."/>
            <person name="Begun D."/>
            <person name="Bhutkar A."/>
            <person name="Blanco E."/>
            <person name="Bosak S.A."/>
            <person name="Bradley R.K."/>
            <person name="Brand A.D."/>
            <person name="Brent M.R."/>
            <person name="Brooks A.N."/>
            <person name="Brown R.H."/>
            <person name="Butlin R.K."/>
            <person name="Caggese C."/>
            <person name="Calvi B.R."/>
            <person name="Bernardo de Carvalho A."/>
            <person name="Caspi A."/>
            <person name="Castrezana S."/>
            <person name="Celniker S.E."/>
            <person name="Chang J.L."/>
            <person name="Chapple C."/>
            <person name="Chatterji S."/>
            <person name="Chinwalla A."/>
            <person name="Civetta A."/>
            <person name="Clifton S.W."/>
            <person name="Comeron J.M."/>
            <person name="Costello J.C."/>
            <person name="Coyne J.A."/>
            <person name="Daub J."/>
            <person name="David R.G."/>
            <person name="Delcher A.L."/>
            <person name="Delehaunty K."/>
            <person name="Do C.B."/>
            <person name="Ebling H."/>
            <person name="Edwards K."/>
            <person name="Eickbush T."/>
            <person name="Evans J.D."/>
            <person name="Filipski A."/>
            <person name="Findeiss S."/>
            <person name="Freyhult E."/>
            <person name="Fulton L."/>
            <person name="Fulton R."/>
            <person name="Garcia A.C."/>
            <person name="Gardiner A."/>
            <person name="Garfield D.A."/>
            <person name="Garvin B.E."/>
            <person name="Gibson G."/>
            <person name="Gilbert D."/>
            <person name="Gnerre S."/>
            <person name="Godfrey J."/>
            <person name="Good R."/>
            <person name="Gotea V."/>
            <person name="Gravely B."/>
            <person name="Greenberg A.J."/>
            <person name="Griffiths-Jones S."/>
            <person name="Gross S."/>
            <person name="Guigo R."/>
            <person name="Gustafson E.A."/>
            <person name="Haerty W."/>
            <person name="Hahn M.W."/>
            <person name="Halligan D.L."/>
            <person name="Halpern A.L."/>
            <person name="Halter G.M."/>
            <person name="Han M.V."/>
            <person name="Heger A."/>
            <person name="Hillier L."/>
            <person name="Hinrichs A.S."/>
            <person name="Holmes I."/>
            <person name="Hoskins R.A."/>
            <person name="Hubisz M.J."/>
            <person name="Hultmark D."/>
            <person name="Huntley M.A."/>
            <person name="Jaffe D.B."/>
            <person name="Jagadeeshan S."/>
            <person name="Jeck W.R."/>
            <person name="Johnson J."/>
            <person name="Jones C.D."/>
            <person name="Jordan W.C."/>
            <person name="Karpen G.H."/>
            <person name="Kataoka E."/>
            <person name="Keightley P.D."/>
            <person name="Kheradpour P."/>
            <person name="Kirkness E.F."/>
            <person name="Koerich L.B."/>
            <person name="Kristiansen K."/>
            <person name="Kudrna D."/>
            <person name="Kulathinal R.J."/>
            <person name="Kumar S."/>
            <person name="Kwok R."/>
            <person name="Lander E."/>
            <person name="Langley C.H."/>
            <person name="Lapoint R."/>
            <person name="Lazzaro B.P."/>
            <person name="Lee S.J."/>
            <person name="Levesque L."/>
            <person name="Li R."/>
            <person name="Lin C.F."/>
            <person name="Lin M.F."/>
            <person name="Lindblad-Toh K."/>
            <person name="Llopart A."/>
            <person name="Long M."/>
            <person name="Low L."/>
            <person name="Lozovsky E."/>
            <person name="Lu J."/>
            <person name="Luo M."/>
            <person name="Machado C.A."/>
            <person name="Makalowski W."/>
            <person name="Marzo M."/>
            <person name="Matsuda M."/>
            <person name="Matzkin L."/>
            <person name="McAllister B."/>
            <person name="McBride C.S."/>
            <person name="McKernan B."/>
            <person name="McKernan K."/>
            <person name="Mendez-Lago M."/>
            <person name="Minx P."/>
            <person name="Mollenhauer M.U."/>
            <person name="Montooth K."/>
            <person name="Mount S.M."/>
            <person name="Mu X."/>
            <person name="Myers E."/>
            <person name="Negre B."/>
            <person name="Newfeld S."/>
            <person name="Nielsen R."/>
            <person name="Noor M.A."/>
            <person name="O'Grady P."/>
            <person name="Pachter L."/>
            <person name="Papaceit M."/>
            <person name="Parisi M.J."/>
            <person name="Parisi M."/>
            <person name="Parts L."/>
            <person name="Pedersen J.S."/>
            <person name="Pesole G."/>
            <person name="Phillippy A.M."/>
            <person name="Ponting C.P."/>
            <person name="Pop M."/>
            <person name="Porcelli D."/>
            <person name="Powell J.R."/>
            <person name="Prohaska S."/>
            <person name="Pruitt K."/>
            <person name="Puig M."/>
            <person name="Quesneville H."/>
            <person name="Ram K.R."/>
            <person name="Rand D."/>
            <person name="Rasmussen M.D."/>
            <person name="Reed L.K."/>
            <person name="Reenan R."/>
            <person name="Reily A."/>
            <person name="Remington K.A."/>
            <person name="Rieger T.T."/>
            <person name="Ritchie M.G."/>
            <person name="Robin C."/>
            <person name="Rogers Y.H."/>
            <person name="Rohde C."/>
            <person name="Rozas J."/>
            <person name="Rubenfield M.J."/>
            <person name="Ruiz A."/>
            <person name="Russo S."/>
            <person name="Salzberg S.L."/>
            <person name="Sanchez-Gracia A."/>
            <person name="Saranga D.J."/>
            <person name="Sato H."/>
            <person name="Schaeffer S.W."/>
            <person name="Schatz M.C."/>
            <person name="Schlenke T."/>
            <person name="Schwartz R."/>
            <person name="Segarra C."/>
            <person name="Singh R.S."/>
            <person name="Sirot L."/>
            <person name="Sirota M."/>
            <person name="Sisneros N.B."/>
            <person name="Smith C.D."/>
            <person name="Smith T.F."/>
            <person name="Spieth J."/>
            <person name="Stage D.E."/>
            <person name="Stark A."/>
            <person name="Stephan W."/>
            <person name="Strausberg R.L."/>
            <person name="Strempel S."/>
            <person name="Sturgill D."/>
            <person name="Sutton G."/>
            <person name="Sutton G.G."/>
            <person name="Tao W."/>
            <person name="Teichmann S."/>
            <person name="Tobari Y.N."/>
            <person name="Tomimura Y."/>
            <person name="Tsolas J.M."/>
            <person name="Valente V.L."/>
            <person name="Venter E."/>
            <person name="Venter J.C."/>
            <person name="Vicario S."/>
            <person name="Vieira F.G."/>
            <person name="Vilella A.J."/>
            <person name="Villasante A."/>
            <person name="Walenz B."/>
            <person name="Wang J."/>
            <person name="Wasserman M."/>
            <person name="Watts T."/>
            <person name="Wilson D."/>
            <person name="Wilson R.K."/>
            <person name="Wing R.A."/>
            <person name="Wolfner M.F."/>
            <person name="Wong A."/>
            <person name="Wong G.K."/>
            <person name="Wu C.I."/>
            <person name="Wu G."/>
            <person name="Yamamoto D."/>
            <person name="Yang H.P."/>
            <person name="Yang S.P."/>
            <person name="Yorke J.A."/>
            <person name="Yoshida K."/>
            <person name="Zdobnov E."/>
            <person name="Zhang P."/>
            <person name="Zhang Y."/>
            <person name="Zimin A.V."/>
            <person name="Baldwin J."/>
            <person name="Abdouelleil A."/>
            <person name="Abdulkadir J."/>
            <person name="Abebe A."/>
            <person name="Abera B."/>
            <person name="Abreu J."/>
            <person name="Acer S.C."/>
            <person name="Aftuck L."/>
            <person name="Alexander A."/>
            <person name="An P."/>
            <person name="Anderson E."/>
            <person name="Anderson S."/>
            <person name="Arachi H."/>
            <person name="Azer M."/>
            <person name="Bachantsang P."/>
            <person name="Barry A."/>
            <person name="Bayul T."/>
            <person name="Berlin A."/>
            <person name="Bessette D."/>
            <person name="Bloom T."/>
            <person name="Blye J."/>
            <person name="Boguslavskiy L."/>
            <person name="Bonnet C."/>
            <person name="Boukhgalter B."/>
            <person name="Bourzgui I."/>
            <person name="Brown A."/>
            <person name="Cahill P."/>
            <person name="Channer S."/>
            <person name="Cheshatsang Y."/>
            <person name="Chuda L."/>
            <person name="Citroen M."/>
            <person name="Collymore A."/>
            <person name="Cooke P."/>
            <person name="Costello M."/>
            <person name="D'Aco K."/>
            <person name="Daza R."/>
            <person name="De Haan G."/>
            <person name="DeGray S."/>
            <person name="DeMaso C."/>
            <person name="Dhargay N."/>
            <person name="Dooley K."/>
            <person name="Dooley E."/>
            <person name="Doricent M."/>
            <person name="Dorje P."/>
            <person name="Dorjee K."/>
            <person name="Dupes A."/>
            <person name="Elong R."/>
            <person name="Falk J."/>
            <person name="Farina A."/>
            <person name="Faro S."/>
            <person name="Ferguson D."/>
            <person name="Fisher S."/>
            <person name="Foley C.D."/>
            <person name="Franke A."/>
            <person name="Friedrich D."/>
            <person name="Gadbois L."/>
            <person name="Gearin G."/>
            <person name="Gearin C.R."/>
            <person name="Giannoukos G."/>
            <person name="Goode T."/>
            <person name="Graham J."/>
            <person name="Grandbois E."/>
            <person name="Grewal S."/>
            <person name="Gyaltsen K."/>
            <person name="Hafez N."/>
            <person name="Hagos B."/>
            <person name="Hall J."/>
            <person name="Henson C."/>
            <person name="Hollinger A."/>
            <person name="Honan T."/>
            <person name="Huard M.D."/>
            <person name="Hughes L."/>
            <person name="Hurhula B."/>
            <person name="Husby M.E."/>
            <person name="Kamat A."/>
            <person name="Kanga B."/>
            <person name="Kashin S."/>
            <person name="Khazanovich D."/>
            <person name="Kisner P."/>
            <person name="Lance K."/>
            <person name="Lara M."/>
            <person name="Lee W."/>
            <person name="Lennon N."/>
            <person name="Letendre F."/>
            <person name="LeVine R."/>
            <person name="Lipovsky A."/>
            <person name="Liu X."/>
            <person name="Liu J."/>
            <person name="Liu S."/>
            <person name="Lokyitsang T."/>
            <person name="Lokyitsang Y."/>
            <person name="Lubonja R."/>
            <person name="Lui A."/>
            <person name="MacDonald P."/>
            <person name="Magnisalis V."/>
            <person name="Maru K."/>
            <person name="Matthews C."/>
            <person name="McCusker W."/>
            <person name="McDonough S."/>
            <person name="Mehta T."/>
            <person name="Meldrim J."/>
            <person name="Meneus L."/>
            <person name="Mihai O."/>
            <person name="Mihalev A."/>
            <person name="Mihova T."/>
            <person name="Mittelman R."/>
            <person name="Mlenga V."/>
            <person name="Montmayeur A."/>
            <person name="Mulrain L."/>
            <person name="Navidi A."/>
            <person name="Naylor J."/>
            <person name="Negash T."/>
            <person name="Nguyen T."/>
            <person name="Nguyen N."/>
            <person name="Nicol R."/>
            <person name="Norbu C."/>
            <person name="Norbu N."/>
            <person name="Novod N."/>
            <person name="O'Neill B."/>
            <person name="Osman S."/>
            <person name="Markiewicz E."/>
            <person name="Oyono O.L."/>
            <person name="Patti C."/>
            <person name="Phunkhang P."/>
            <person name="Pierre F."/>
            <person name="Priest M."/>
            <person name="Raghuraman S."/>
            <person name="Rege F."/>
            <person name="Reyes R."/>
            <person name="Rise C."/>
            <person name="Rogov P."/>
            <person name="Ross K."/>
            <person name="Ryan E."/>
            <person name="Settipalli S."/>
            <person name="Shea T."/>
            <person name="Sherpa N."/>
            <person name="Shi L."/>
            <person name="Shih D."/>
            <person name="Sparrow T."/>
            <person name="Spaulding J."/>
            <person name="Stalker J."/>
            <person name="Stange-Thomann N."/>
            <person name="Stavropoulos S."/>
            <person name="Stone C."/>
            <person name="Strader C."/>
            <person name="Tesfaye S."/>
            <person name="Thomson T."/>
            <person name="Thoulutsang Y."/>
            <person name="Thoulutsang D."/>
            <person name="Topham K."/>
            <person name="Topping I."/>
            <person name="Tsamla T."/>
            <person name="Vassiliev H."/>
            <person name="Vo A."/>
            <person name="Wangchuk T."/>
            <person name="Wangdi T."/>
            <person name="Weiand M."/>
            <person name="Wilkinson J."/>
            <person name="Wilson A."/>
            <person name="Yadav S."/>
            <person name="Young G."/>
            <person name="Yu Q."/>
            <person name="Zembek L."/>
            <person name="Zhong D."/>
            <person name="Zimmer A."/>
            <person name="Zwirko Z."/>
            <person name="Jaffe D.B."/>
            <person name="Alvarez P."/>
            <person name="Brockman W."/>
            <person name="Butler J."/>
            <person name="Chin C."/>
            <person name="Gnerre S."/>
            <person name="Grabherr M."/>
            <person name="Kleber M."/>
            <person name="Mauceli E."/>
            <person name="MacCallum I."/>
        </authorList>
    </citation>
    <scope>NUCLEOTIDE SEQUENCE [LARGE SCALE GENOMIC DNA]</scope>
    <source>
        <strain evidence="3">Tucson 15010-1051.87</strain>
    </source>
</reference>
<dbReference type="InParanoid" id="A0A0Q9WHF6"/>
<evidence type="ECO:0000313" key="2">
    <source>
        <dbReference type="EMBL" id="KRF80756.1"/>
    </source>
</evidence>
<sequence>MEQIKRTMVWVGIWEEPRVEKVSIWSWPKTIVTKVFKAVWNNVLDQNKYEMSIGLLAIMASGLCVYLAIKIKQIRSRGL</sequence>
<protein>
    <submittedName>
        <fullName evidence="2">Uncharacterized protein</fullName>
    </submittedName>
</protein>
<proteinExistence type="predicted"/>
<organism evidence="2 3">
    <name type="scientific">Drosophila virilis</name>
    <name type="common">Fruit fly</name>
    <dbReference type="NCBI Taxonomy" id="7244"/>
    <lineage>
        <taxon>Eukaryota</taxon>
        <taxon>Metazoa</taxon>
        <taxon>Ecdysozoa</taxon>
        <taxon>Arthropoda</taxon>
        <taxon>Hexapoda</taxon>
        <taxon>Insecta</taxon>
        <taxon>Pterygota</taxon>
        <taxon>Neoptera</taxon>
        <taxon>Endopterygota</taxon>
        <taxon>Diptera</taxon>
        <taxon>Brachycera</taxon>
        <taxon>Muscomorpha</taxon>
        <taxon>Ephydroidea</taxon>
        <taxon>Drosophilidae</taxon>
        <taxon>Drosophila</taxon>
    </lineage>
</organism>
<keyword evidence="1" id="KW-1133">Transmembrane helix</keyword>
<keyword evidence="1" id="KW-0472">Membrane</keyword>
<accession>A0A0Q9WHF6</accession>
<keyword evidence="1" id="KW-0812">Transmembrane</keyword>
<feature type="transmembrane region" description="Helical" evidence="1">
    <location>
        <begin position="51"/>
        <end position="69"/>
    </location>
</feature>
<evidence type="ECO:0000256" key="1">
    <source>
        <dbReference type="SAM" id="Phobius"/>
    </source>
</evidence>